<dbReference type="PANTHER" id="PTHR10803:SF3">
    <property type="entry name" value="ATPASE GET3"/>
    <property type="match status" value="1"/>
</dbReference>
<dbReference type="InterPro" id="IPR025723">
    <property type="entry name" value="ArsA/GET3_ATPase-like"/>
</dbReference>
<name>A0A1G2LRI8_9BACT</name>
<accession>A0A1G2LRI8</accession>
<dbReference type="GO" id="GO:0016887">
    <property type="term" value="F:ATP hydrolysis activity"/>
    <property type="evidence" value="ECO:0007669"/>
    <property type="project" value="InterPro"/>
</dbReference>
<dbReference type="Gene3D" id="3.40.50.300">
    <property type="entry name" value="P-loop containing nucleotide triphosphate hydrolases"/>
    <property type="match status" value="1"/>
</dbReference>
<evidence type="ECO:0000256" key="1">
    <source>
        <dbReference type="ARBA" id="ARBA00011040"/>
    </source>
</evidence>
<dbReference type="EMBL" id="MHQY01000011">
    <property type="protein sequence ID" value="OHA14258.1"/>
    <property type="molecule type" value="Genomic_DNA"/>
</dbReference>
<protein>
    <recommendedName>
        <fullName evidence="2">ArsA/GET3 Anion-transporting ATPase-like domain-containing protein</fullName>
    </recommendedName>
</protein>
<organism evidence="3 4">
    <name type="scientific">Candidatus Sungbacteria bacterium RIFCSPLOWO2_12_FULL_41_11</name>
    <dbReference type="NCBI Taxonomy" id="1802286"/>
    <lineage>
        <taxon>Bacteria</taxon>
        <taxon>Candidatus Sungiibacteriota</taxon>
    </lineage>
</organism>
<reference evidence="3 4" key="1">
    <citation type="journal article" date="2016" name="Nat. Commun.">
        <title>Thousands of microbial genomes shed light on interconnected biogeochemical processes in an aquifer system.</title>
        <authorList>
            <person name="Anantharaman K."/>
            <person name="Brown C.T."/>
            <person name="Hug L.A."/>
            <person name="Sharon I."/>
            <person name="Castelle C.J."/>
            <person name="Probst A.J."/>
            <person name="Thomas B.C."/>
            <person name="Singh A."/>
            <person name="Wilkins M.J."/>
            <person name="Karaoz U."/>
            <person name="Brodie E.L."/>
            <person name="Williams K.H."/>
            <person name="Hubbard S.S."/>
            <person name="Banfield J.F."/>
        </authorList>
    </citation>
    <scope>NUCLEOTIDE SEQUENCE [LARGE SCALE GENOMIC DNA]</scope>
</reference>
<dbReference type="SUPFAM" id="SSF52540">
    <property type="entry name" value="P-loop containing nucleoside triphosphate hydrolases"/>
    <property type="match status" value="1"/>
</dbReference>
<dbReference type="AlphaFoldDB" id="A0A1G2LRI8"/>
<dbReference type="CDD" id="cd02035">
    <property type="entry name" value="ArsA"/>
    <property type="match status" value="1"/>
</dbReference>
<sequence>MPLTELLEKPLQFIMFGGKGGVGKTSMSAATALGFAKEYAKRRKNDKVLIFTTDPAPSLADSFGQKIGNEPTQIEGAKNLFAMEIDAKKVLEEFKKEYGEDILDILQEGTYLANEEAEELFSLDIPGLDEVMGLKKITDFMDSQEFGLYIVDTAPTGHTLRLLTLPELLDDWIKFLASLRWKYHAMVRQFAREERVTKADQFLLEMKKTVKKVRELLQDEKRTEFIVVTIAESMGVRETEDLISTLEKFHIPSRHIIINNIFPKEDSDFAKFKRKNQEKYINEIKKKFSNHAITEVLLQADEIQGIKSLESLGKQLFV</sequence>
<comment type="similarity">
    <text evidence="1">Belongs to the arsA ATPase family.</text>
</comment>
<evidence type="ECO:0000259" key="2">
    <source>
        <dbReference type="Pfam" id="PF02374"/>
    </source>
</evidence>
<feature type="domain" description="ArsA/GET3 Anion-transporting ATPase-like" evidence="2">
    <location>
        <begin position="12"/>
        <end position="316"/>
    </location>
</feature>
<dbReference type="NCBIfam" id="TIGR00345">
    <property type="entry name" value="GET3_arsA_TRC40"/>
    <property type="match status" value="1"/>
</dbReference>
<dbReference type="GO" id="GO:0005524">
    <property type="term" value="F:ATP binding"/>
    <property type="evidence" value="ECO:0007669"/>
    <property type="project" value="InterPro"/>
</dbReference>
<dbReference type="PANTHER" id="PTHR10803">
    <property type="entry name" value="ARSENICAL PUMP-DRIVING ATPASE ARSENITE-TRANSLOCATING ATPASE"/>
    <property type="match status" value="1"/>
</dbReference>
<dbReference type="InterPro" id="IPR027417">
    <property type="entry name" value="P-loop_NTPase"/>
</dbReference>
<evidence type="ECO:0000313" key="3">
    <source>
        <dbReference type="EMBL" id="OHA14258.1"/>
    </source>
</evidence>
<evidence type="ECO:0000313" key="4">
    <source>
        <dbReference type="Proteomes" id="UP000177171"/>
    </source>
</evidence>
<dbReference type="Pfam" id="PF02374">
    <property type="entry name" value="ArsA_ATPase"/>
    <property type="match status" value="1"/>
</dbReference>
<dbReference type="Proteomes" id="UP000177171">
    <property type="component" value="Unassembled WGS sequence"/>
</dbReference>
<dbReference type="InterPro" id="IPR016300">
    <property type="entry name" value="ATPase_ArsA/GET3"/>
</dbReference>
<gene>
    <name evidence="3" type="ORF">A3G49_05045</name>
</gene>
<comment type="caution">
    <text evidence="3">The sequence shown here is derived from an EMBL/GenBank/DDBJ whole genome shotgun (WGS) entry which is preliminary data.</text>
</comment>
<proteinExistence type="inferred from homology"/>